<reference evidence="2 3" key="1">
    <citation type="submission" date="2019-06" db="EMBL/GenBank/DDBJ databases">
        <title>Whole genome shotgun sequence of Vibrio comitans NBRC 102076.</title>
        <authorList>
            <person name="Hosoyama A."/>
            <person name="Uohara A."/>
            <person name="Ohji S."/>
            <person name="Ichikawa N."/>
        </authorList>
    </citation>
    <scope>NUCLEOTIDE SEQUENCE [LARGE SCALE GENOMIC DNA]</scope>
    <source>
        <strain evidence="2 3">NBRC 102076</strain>
    </source>
</reference>
<dbReference type="EMBL" id="BJLH01000014">
    <property type="protein sequence ID" value="GEA61851.1"/>
    <property type="molecule type" value="Genomic_DNA"/>
</dbReference>
<proteinExistence type="predicted"/>
<dbReference type="RefSeq" id="WP_141272189.1">
    <property type="nucleotide sequence ID" value="NZ_BJLH01000014.1"/>
</dbReference>
<organism evidence="2 3">
    <name type="scientific">Vibrio comitans NBRC 102076</name>
    <dbReference type="NCBI Taxonomy" id="1219078"/>
    <lineage>
        <taxon>Bacteria</taxon>
        <taxon>Pseudomonadati</taxon>
        <taxon>Pseudomonadota</taxon>
        <taxon>Gammaproteobacteria</taxon>
        <taxon>Vibrionales</taxon>
        <taxon>Vibrionaceae</taxon>
        <taxon>Vibrio</taxon>
    </lineage>
</organism>
<gene>
    <name evidence="2" type="ORF">VCO01S_30440</name>
</gene>
<keyword evidence="3" id="KW-1185">Reference proteome</keyword>
<feature type="transmembrane region" description="Helical" evidence="1">
    <location>
        <begin position="85"/>
        <end position="110"/>
    </location>
</feature>
<dbReference type="AlphaFoldDB" id="A0A4Y3IQN9"/>
<keyword evidence="1" id="KW-1133">Transmembrane helix</keyword>
<feature type="transmembrane region" description="Helical" evidence="1">
    <location>
        <begin position="18"/>
        <end position="35"/>
    </location>
</feature>
<evidence type="ECO:0000313" key="3">
    <source>
        <dbReference type="Proteomes" id="UP000318242"/>
    </source>
</evidence>
<sequence length="150" mass="16543">MEEKKQGLEYFSTPQKLFVGYTLAILVDLTVLNLLDEFWQYVNISSFIVSLGAAILLQLLLKLSIGLEHKLANYFKSKPGTAPKVYRGITTYIILVGSKFVMLAAIDFVFGDAVVFSGPYNGIVAFFGVVFAIMISEAIVGKIYRALGDD</sequence>
<feature type="transmembrane region" description="Helical" evidence="1">
    <location>
        <begin position="41"/>
        <end position="65"/>
    </location>
</feature>
<accession>A0A4Y3IQN9</accession>
<dbReference type="OrthoDB" id="5873895at2"/>
<feature type="transmembrane region" description="Helical" evidence="1">
    <location>
        <begin position="122"/>
        <end position="144"/>
    </location>
</feature>
<name>A0A4Y3IQN9_9VIBR</name>
<protein>
    <submittedName>
        <fullName evidence="2">Uncharacterized protein</fullName>
    </submittedName>
</protein>
<dbReference type="Proteomes" id="UP000318242">
    <property type="component" value="Unassembled WGS sequence"/>
</dbReference>
<keyword evidence="1" id="KW-0472">Membrane</keyword>
<evidence type="ECO:0000313" key="2">
    <source>
        <dbReference type="EMBL" id="GEA61851.1"/>
    </source>
</evidence>
<evidence type="ECO:0000256" key="1">
    <source>
        <dbReference type="SAM" id="Phobius"/>
    </source>
</evidence>
<keyword evidence="1" id="KW-0812">Transmembrane</keyword>
<comment type="caution">
    <text evidence="2">The sequence shown here is derived from an EMBL/GenBank/DDBJ whole genome shotgun (WGS) entry which is preliminary data.</text>
</comment>